<evidence type="ECO:0000313" key="1">
    <source>
        <dbReference type="EMBL" id="ANK62292.1"/>
    </source>
</evidence>
<gene>
    <name evidence="1" type="ORF">AYR53_05575</name>
</gene>
<dbReference type="AlphaFoldDB" id="A0A192H230"/>
<accession>A0A192H230</accession>
<keyword evidence="2" id="KW-1185">Reference proteome</keyword>
<name>A0A192H230_9LACO</name>
<dbReference type="EMBL" id="CP014873">
    <property type="protein sequence ID" value="ANK62292.1"/>
    <property type="molecule type" value="Genomic_DNA"/>
</dbReference>
<dbReference type="SUPFAM" id="SSF117396">
    <property type="entry name" value="TM1631-like"/>
    <property type="match status" value="1"/>
</dbReference>
<dbReference type="PANTHER" id="PTHR30348">
    <property type="entry name" value="UNCHARACTERIZED PROTEIN YECE"/>
    <property type="match status" value="1"/>
</dbReference>
<dbReference type="InterPro" id="IPR002763">
    <property type="entry name" value="DUF72"/>
</dbReference>
<dbReference type="OrthoDB" id="9780310at2"/>
<dbReference type="Gene3D" id="3.20.20.410">
    <property type="entry name" value="Protein of unknown function UPF0759"/>
    <property type="match status" value="1"/>
</dbReference>
<reference evidence="1 2" key="1">
    <citation type="submission" date="2016-03" db="EMBL/GenBank/DDBJ databases">
        <title>Pediococcus and Lactobacillus from brewery environment - whole genome sequencing and assembly.</title>
        <authorList>
            <person name="Behr J."/>
            <person name="Geissler A.J."/>
            <person name="Vogel R.F."/>
        </authorList>
    </citation>
    <scope>NUCLEOTIDE SEQUENCE [LARGE SCALE GENOMIC DNA]</scope>
    <source>
        <strain evidence="1 2">TMW 1.1989</strain>
    </source>
</reference>
<organism evidence="1 2">
    <name type="scientific">Loigolactobacillus backii</name>
    <dbReference type="NCBI Taxonomy" id="375175"/>
    <lineage>
        <taxon>Bacteria</taxon>
        <taxon>Bacillati</taxon>
        <taxon>Bacillota</taxon>
        <taxon>Bacilli</taxon>
        <taxon>Lactobacillales</taxon>
        <taxon>Lactobacillaceae</taxon>
        <taxon>Loigolactobacillus</taxon>
    </lineage>
</organism>
<dbReference type="InterPro" id="IPR036520">
    <property type="entry name" value="UPF0759_sf"/>
</dbReference>
<dbReference type="STRING" id="375175.AYR53_05575"/>
<dbReference type="GeneID" id="42981717"/>
<dbReference type="PANTHER" id="PTHR30348:SF13">
    <property type="entry name" value="UPF0759 PROTEIN YUNF"/>
    <property type="match status" value="1"/>
</dbReference>
<dbReference type="KEGG" id="lbt:AYR52_08425"/>
<protein>
    <recommendedName>
        <fullName evidence="3">DUF72 domain-containing protein</fullName>
    </recommendedName>
</protein>
<evidence type="ECO:0000313" key="2">
    <source>
        <dbReference type="Proteomes" id="UP000078582"/>
    </source>
</evidence>
<dbReference type="Pfam" id="PF01904">
    <property type="entry name" value="DUF72"/>
    <property type="match status" value="1"/>
</dbReference>
<proteinExistence type="predicted"/>
<sequence>MITIGLTTWTEHGSLMGADQSRKLTLPEYSEFLPCVELDTPFYGIPRQSSFAKWAQETPEQFQFIVKANQVMTRHRDYQETGAPSVEAVFQQFKDNSQPLVEAGKLKTILLQFPPYFGVSRENILYLQQVRQFLPDLPLAVEFRNKTWYEEIYLKRTLNLLRQFAYSHVIVDEPQTPAGSVPYYPVATNDDLAVFRLHGRNFSGWANQDRNWRSQRTLYRYRESELQALVPDIQRLAATTKEICVIFNNNSGGDAAGNALTLKKLLGLEFTGLNPQQIDLF</sequence>
<dbReference type="Proteomes" id="UP000078582">
    <property type="component" value="Chromosome"/>
</dbReference>
<evidence type="ECO:0008006" key="3">
    <source>
        <dbReference type="Google" id="ProtNLM"/>
    </source>
</evidence>
<dbReference type="RefSeq" id="WP_068225588.1">
    <property type="nucleotide sequence ID" value="NZ_CP014623.1"/>
</dbReference>